<evidence type="ECO:0000313" key="2">
    <source>
        <dbReference type="EMBL" id="KAK4390420.1"/>
    </source>
</evidence>
<feature type="domain" description="Reverse transcriptase" evidence="1">
    <location>
        <begin position="227"/>
        <end position="328"/>
    </location>
</feature>
<reference evidence="2" key="2">
    <citation type="journal article" date="2024" name="Plant">
        <title>Genomic evolution and insights into agronomic trait innovations of Sesamum species.</title>
        <authorList>
            <person name="Miao H."/>
            <person name="Wang L."/>
            <person name="Qu L."/>
            <person name="Liu H."/>
            <person name="Sun Y."/>
            <person name="Le M."/>
            <person name="Wang Q."/>
            <person name="Wei S."/>
            <person name="Zheng Y."/>
            <person name="Lin W."/>
            <person name="Duan Y."/>
            <person name="Cao H."/>
            <person name="Xiong S."/>
            <person name="Wang X."/>
            <person name="Wei L."/>
            <person name="Li C."/>
            <person name="Ma Q."/>
            <person name="Ju M."/>
            <person name="Zhao R."/>
            <person name="Li G."/>
            <person name="Mu C."/>
            <person name="Tian Q."/>
            <person name="Mei H."/>
            <person name="Zhang T."/>
            <person name="Gao T."/>
            <person name="Zhang H."/>
        </authorList>
    </citation>
    <scope>NUCLEOTIDE SEQUENCE</scope>
    <source>
        <strain evidence="2">K16</strain>
    </source>
</reference>
<dbReference type="AlphaFoldDB" id="A0AAE1WBU4"/>
<comment type="caution">
    <text evidence="2">The sequence shown here is derived from an EMBL/GenBank/DDBJ whole genome shotgun (WGS) entry which is preliminary data.</text>
</comment>
<evidence type="ECO:0000259" key="1">
    <source>
        <dbReference type="Pfam" id="PF00078"/>
    </source>
</evidence>
<keyword evidence="3" id="KW-1185">Reference proteome</keyword>
<dbReference type="InterPro" id="IPR036691">
    <property type="entry name" value="Endo/exonu/phosph_ase_sf"/>
</dbReference>
<sequence>MGLNAKPCTCAIYLFSTSIMNAIVWNVRGNQYTSTDHRLWRRLDRVLFSSEWIDEYPRTSIRHFPHSSSDHCPLLIRFLLTTTTCPSAFRFQNMWCRHPNFMHMVKTNWSYLAIGSRLDCFIEKLQRLKLCLKHWKNVVFGDIFEKHKHAEEVVAVAEGEYDASPTDENLIAMNRCTAQWQQALSIEEDYWRQKAAYIVGEVQDFLSSTPLSTSITTNSIALIPKVENSSRWSDYRPISLYNSSNKILAKLLNDRLKTILPSLIIPNQSGFIPQWKIGDNIQLAQEILHSISVNKSDWNVALKLDMAKVYDRVDWVFLEAILLQLVLQMVVTIPFDRDSADRLVWKGQSNGIHTNSISNMLHFGDFHPLSLVVGMKAIGYKWVLKTKLKADGIQLYCNNKAALHIMANLVFHKRTKLIEINCHILRDAYNEVVESLLNIQELLHPLVVKMMIPLTLATKFNLEPSIRIAEVV</sequence>
<dbReference type="Gene3D" id="3.60.10.10">
    <property type="entry name" value="Endonuclease/exonuclease/phosphatase"/>
    <property type="match status" value="1"/>
</dbReference>
<gene>
    <name evidence="2" type="ORF">Sango_2105300</name>
</gene>
<dbReference type="PANTHER" id="PTHR33710">
    <property type="entry name" value="BNAC02G09200D PROTEIN"/>
    <property type="match status" value="1"/>
</dbReference>
<accession>A0AAE1WBU4</accession>
<proteinExistence type="predicted"/>
<dbReference type="InterPro" id="IPR000477">
    <property type="entry name" value="RT_dom"/>
</dbReference>
<dbReference type="PANTHER" id="PTHR33710:SF77">
    <property type="entry name" value="DNASE I-LIKE SUPERFAMILY PROTEIN"/>
    <property type="match status" value="1"/>
</dbReference>
<reference evidence="2" key="1">
    <citation type="submission" date="2020-06" db="EMBL/GenBank/DDBJ databases">
        <authorList>
            <person name="Li T."/>
            <person name="Hu X."/>
            <person name="Zhang T."/>
            <person name="Song X."/>
            <person name="Zhang H."/>
            <person name="Dai N."/>
            <person name="Sheng W."/>
            <person name="Hou X."/>
            <person name="Wei L."/>
        </authorList>
    </citation>
    <scope>NUCLEOTIDE SEQUENCE</scope>
    <source>
        <strain evidence="2">K16</strain>
        <tissue evidence="2">Leaf</tissue>
    </source>
</reference>
<dbReference type="SUPFAM" id="SSF56219">
    <property type="entry name" value="DNase I-like"/>
    <property type="match status" value="1"/>
</dbReference>
<dbReference type="EMBL" id="JACGWL010000012">
    <property type="protein sequence ID" value="KAK4390420.1"/>
    <property type="molecule type" value="Genomic_DNA"/>
</dbReference>
<name>A0AAE1WBU4_9LAMI</name>
<evidence type="ECO:0000313" key="3">
    <source>
        <dbReference type="Proteomes" id="UP001289374"/>
    </source>
</evidence>
<dbReference type="Proteomes" id="UP001289374">
    <property type="component" value="Unassembled WGS sequence"/>
</dbReference>
<protein>
    <recommendedName>
        <fullName evidence="1">Reverse transcriptase domain-containing protein</fullName>
    </recommendedName>
</protein>
<dbReference type="Pfam" id="PF00078">
    <property type="entry name" value="RVT_1"/>
    <property type="match status" value="1"/>
</dbReference>
<organism evidence="2 3">
    <name type="scientific">Sesamum angolense</name>
    <dbReference type="NCBI Taxonomy" id="2727404"/>
    <lineage>
        <taxon>Eukaryota</taxon>
        <taxon>Viridiplantae</taxon>
        <taxon>Streptophyta</taxon>
        <taxon>Embryophyta</taxon>
        <taxon>Tracheophyta</taxon>
        <taxon>Spermatophyta</taxon>
        <taxon>Magnoliopsida</taxon>
        <taxon>eudicotyledons</taxon>
        <taxon>Gunneridae</taxon>
        <taxon>Pentapetalae</taxon>
        <taxon>asterids</taxon>
        <taxon>lamiids</taxon>
        <taxon>Lamiales</taxon>
        <taxon>Pedaliaceae</taxon>
        <taxon>Sesamum</taxon>
    </lineage>
</organism>